<accession>A0ABV1WA83</accession>
<keyword evidence="1" id="KW-0812">Transmembrane</keyword>
<gene>
    <name evidence="2" type="ORF">ABT317_27805</name>
</gene>
<keyword evidence="3" id="KW-1185">Reference proteome</keyword>
<feature type="transmembrane region" description="Helical" evidence="1">
    <location>
        <begin position="26"/>
        <end position="47"/>
    </location>
</feature>
<comment type="caution">
    <text evidence="2">The sequence shown here is derived from an EMBL/GenBank/DDBJ whole genome shotgun (WGS) entry which is preliminary data.</text>
</comment>
<sequence length="89" mass="9087">MFNRSGGRAERKGYETRVTRRRRQSILVAIAASVAGIGLGICLFADIVTPDEATAVSSVGSATTAVVALSIRRGPGADPGEGGAVSLDK</sequence>
<reference evidence="2 3" key="1">
    <citation type="submission" date="2024-06" db="EMBL/GenBank/DDBJ databases">
        <title>The Natural Products Discovery Center: Release of the First 8490 Sequenced Strains for Exploring Actinobacteria Biosynthetic Diversity.</title>
        <authorList>
            <person name="Kalkreuter E."/>
            <person name="Kautsar S.A."/>
            <person name="Yang D."/>
            <person name="Bader C.D."/>
            <person name="Teijaro C.N."/>
            <person name="Fluegel L."/>
            <person name="Davis C.M."/>
            <person name="Simpson J.R."/>
            <person name="Lauterbach L."/>
            <person name="Steele A.D."/>
            <person name="Gui C."/>
            <person name="Meng S."/>
            <person name="Li G."/>
            <person name="Viehrig K."/>
            <person name="Ye F."/>
            <person name="Su P."/>
            <person name="Kiefer A.F."/>
            <person name="Nichols A."/>
            <person name="Cepeda A.J."/>
            <person name="Yan W."/>
            <person name="Fan B."/>
            <person name="Jiang Y."/>
            <person name="Adhikari A."/>
            <person name="Zheng C.-J."/>
            <person name="Schuster L."/>
            <person name="Cowan T.M."/>
            <person name="Smanski M.J."/>
            <person name="Chevrette M.G."/>
            <person name="De Carvalho L.P.S."/>
            <person name="Shen B."/>
        </authorList>
    </citation>
    <scope>NUCLEOTIDE SEQUENCE [LARGE SCALE GENOMIC DNA]</scope>
    <source>
        <strain evidence="2 3">NPDC000634</strain>
    </source>
</reference>
<keyword evidence="1" id="KW-0472">Membrane</keyword>
<evidence type="ECO:0000313" key="3">
    <source>
        <dbReference type="Proteomes" id="UP001458415"/>
    </source>
</evidence>
<organism evidence="2 3">
    <name type="scientific">Streptomyces carpinensis</name>
    <dbReference type="NCBI Taxonomy" id="66369"/>
    <lineage>
        <taxon>Bacteria</taxon>
        <taxon>Bacillati</taxon>
        <taxon>Actinomycetota</taxon>
        <taxon>Actinomycetes</taxon>
        <taxon>Kitasatosporales</taxon>
        <taxon>Streptomycetaceae</taxon>
        <taxon>Streptomyces</taxon>
    </lineage>
</organism>
<dbReference type="EMBL" id="JBEPCU010000598">
    <property type="protein sequence ID" value="MER6980673.1"/>
    <property type="molecule type" value="Genomic_DNA"/>
</dbReference>
<proteinExistence type="predicted"/>
<evidence type="ECO:0000256" key="1">
    <source>
        <dbReference type="SAM" id="Phobius"/>
    </source>
</evidence>
<dbReference type="Proteomes" id="UP001458415">
    <property type="component" value="Unassembled WGS sequence"/>
</dbReference>
<dbReference type="RefSeq" id="WP_086729483.1">
    <property type="nucleotide sequence ID" value="NZ_MUBM01000319.1"/>
</dbReference>
<evidence type="ECO:0000313" key="2">
    <source>
        <dbReference type="EMBL" id="MER6980673.1"/>
    </source>
</evidence>
<keyword evidence="1" id="KW-1133">Transmembrane helix</keyword>
<protein>
    <submittedName>
        <fullName evidence="2">Uncharacterized protein</fullName>
    </submittedName>
</protein>
<name>A0ABV1WA83_9ACTN</name>